<dbReference type="NCBIfam" id="TIGR03618">
    <property type="entry name" value="Rv1155_F420"/>
    <property type="match status" value="1"/>
</dbReference>
<dbReference type="GO" id="GO:0016627">
    <property type="term" value="F:oxidoreductase activity, acting on the CH-CH group of donors"/>
    <property type="evidence" value="ECO:0007669"/>
    <property type="project" value="TreeGrafter"/>
</dbReference>
<organism evidence="3 4">
    <name type="scientific">Paractinoplanes toevensis</name>
    <dbReference type="NCBI Taxonomy" id="571911"/>
    <lineage>
        <taxon>Bacteria</taxon>
        <taxon>Bacillati</taxon>
        <taxon>Actinomycetota</taxon>
        <taxon>Actinomycetes</taxon>
        <taxon>Micromonosporales</taxon>
        <taxon>Micromonosporaceae</taxon>
        <taxon>Paractinoplanes</taxon>
    </lineage>
</organism>
<dbReference type="InterPro" id="IPR052019">
    <property type="entry name" value="F420H2_bilvrd_red/Heme_oxyg"/>
</dbReference>
<reference evidence="3 4" key="1">
    <citation type="submission" date="2021-03" db="EMBL/GenBank/DDBJ databases">
        <title>Whole genome shotgun sequence of Actinoplanes toevensis NBRC 105298.</title>
        <authorList>
            <person name="Komaki H."/>
            <person name="Tamura T."/>
        </authorList>
    </citation>
    <scope>NUCLEOTIDE SEQUENCE [LARGE SCALE GENOMIC DNA]</scope>
    <source>
        <strain evidence="3 4">NBRC 105298</strain>
    </source>
</reference>
<evidence type="ECO:0000313" key="4">
    <source>
        <dbReference type="Proteomes" id="UP000677082"/>
    </source>
</evidence>
<sequence length="145" mass="15590">MTTLDDFAALAGKEQGLVIVSTLRADGTIQASLVNAGVLADPATGTPVLAFVTYGPVKLANLRARPQLAVTVRSGWQWATVEGAARLIGPDDPADGIDADRLRLLLREVFTAAGGTHEDWDEYDRVMAEQRRTVVLIDPSRVYSN</sequence>
<dbReference type="Pfam" id="PF01243">
    <property type="entry name" value="PNPOx_N"/>
    <property type="match status" value="1"/>
</dbReference>
<feature type="domain" description="Pyridoxamine 5'-phosphate oxidase N-terminal" evidence="2">
    <location>
        <begin position="13"/>
        <end position="95"/>
    </location>
</feature>
<evidence type="ECO:0000256" key="1">
    <source>
        <dbReference type="ARBA" id="ARBA00023002"/>
    </source>
</evidence>
<keyword evidence="4" id="KW-1185">Reference proteome</keyword>
<dbReference type="Gene3D" id="2.30.110.10">
    <property type="entry name" value="Electron Transport, Fmn-binding Protein, Chain A"/>
    <property type="match status" value="1"/>
</dbReference>
<proteinExistence type="predicted"/>
<dbReference type="InterPro" id="IPR012349">
    <property type="entry name" value="Split_barrel_FMN-bd"/>
</dbReference>
<evidence type="ECO:0000313" key="3">
    <source>
        <dbReference type="EMBL" id="GIM90706.1"/>
    </source>
</evidence>
<dbReference type="InterPro" id="IPR011576">
    <property type="entry name" value="Pyridox_Oxase_N"/>
</dbReference>
<keyword evidence="1" id="KW-0560">Oxidoreductase</keyword>
<protein>
    <submittedName>
        <fullName evidence="3">PPOX class F420-dependent enzyme</fullName>
    </submittedName>
</protein>
<dbReference type="AlphaFoldDB" id="A0A919T9P2"/>
<dbReference type="PANTHER" id="PTHR35176:SF2">
    <property type="entry name" value="F420H(2)-DEPENDENT REDUCTASE RV1155"/>
    <property type="match status" value="1"/>
</dbReference>
<dbReference type="InterPro" id="IPR019920">
    <property type="entry name" value="F420-binding_dom_put"/>
</dbReference>
<name>A0A919T9P2_9ACTN</name>
<dbReference type="EMBL" id="BOQN01000035">
    <property type="protein sequence ID" value="GIM90706.1"/>
    <property type="molecule type" value="Genomic_DNA"/>
</dbReference>
<gene>
    <name evidence="3" type="ORF">Ato02nite_024990</name>
</gene>
<evidence type="ECO:0000259" key="2">
    <source>
        <dbReference type="Pfam" id="PF01243"/>
    </source>
</evidence>
<dbReference type="RefSeq" id="WP_213006636.1">
    <property type="nucleotide sequence ID" value="NZ_BOQN01000035.1"/>
</dbReference>
<dbReference type="PANTHER" id="PTHR35176">
    <property type="entry name" value="HEME OXYGENASE HI_0854-RELATED"/>
    <property type="match status" value="1"/>
</dbReference>
<comment type="caution">
    <text evidence="3">The sequence shown here is derived from an EMBL/GenBank/DDBJ whole genome shotgun (WGS) entry which is preliminary data.</text>
</comment>
<dbReference type="GO" id="GO:0005829">
    <property type="term" value="C:cytosol"/>
    <property type="evidence" value="ECO:0007669"/>
    <property type="project" value="TreeGrafter"/>
</dbReference>
<dbReference type="GO" id="GO:0070967">
    <property type="term" value="F:coenzyme F420 binding"/>
    <property type="evidence" value="ECO:0007669"/>
    <property type="project" value="TreeGrafter"/>
</dbReference>
<accession>A0A919T9P2</accession>
<dbReference type="SUPFAM" id="SSF50475">
    <property type="entry name" value="FMN-binding split barrel"/>
    <property type="match status" value="1"/>
</dbReference>
<dbReference type="Proteomes" id="UP000677082">
    <property type="component" value="Unassembled WGS sequence"/>
</dbReference>